<dbReference type="SUPFAM" id="SSF55729">
    <property type="entry name" value="Acyl-CoA N-acyltransferases (Nat)"/>
    <property type="match status" value="1"/>
</dbReference>
<organism evidence="2 3">
    <name type="scientific">Bifidobacterium jacchi</name>
    <dbReference type="NCBI Taxonomy" id="2490545"/>
    <lineage>
        <taxon>Bacteria</taxon>
        <taxon>Bacillati</taxon>
        <taxon>Actinomycetota</taxon>
        <taxon>Actinomycetes</taxon>
        <taxon>Bifidobacteriales</taxon>
        <taxon>Bifidobacteriaceae</taxon>
        <taxon>Bifidobacterium</taxon>
    </lineage>
</organism>
<dbReference type="PROSITE" id="PS51186">
    <property type="entry name" value="GNAT"/>
    <property type="match status" value="1"/>
</dbReference>
<dbReference type="Pfam" id="PF13302">
    <property type="entry name" value="Acetyltransf_3"/>
    <property type="match status" value="1"/>
</dbReference>
<protein>
    <submittedName>
        <fullName evidence="2">N-acetyltransferase</fullName>
    </submittedName>
</protein>
<dbReference type="AlphaFoldDB" id="A0A5N5RKG0"/>
<sequence>MPCLRCPPRGRTVMSSYTITLNKPAESDYPLFASWWNDHRVADGVRKTLEQHPLEENEALFRQWAGNDSADGFGYAIYNNDGLCVGFISAWGLACGDERDAQLALIVGPYYQGHGYGSQALHIALHELAEKLHANTITVHIAAHNLRARHMFAERGFKEIDRLHHAIERDGKPFDIIVMRAAAQEAVRSTWQDNPYDDTVQLIPRRNIFRVE</sequence>
<accession>A0A5N5RKG0</accession>
<keyword evidence="3" id="KW-1185">Reference proteome</keyword>
<evidence type="ECO:0000313" key="2">
    <source>
        <dbReference type="EMBL" id="KAB5607623.1"/>
    </source>
</evidence>
<dbReference type="EMBL" id="RQSP01000009">
    <property type="protein sequence ID" value="KAB5607623.1"/>
    <property type="molecule type" value="Genomic_DNA"/>
</dbReference>
<proteinExistence type="predicted"/>
<dbReference type="PANTHER" id="PTHR43415:SF3">
    <property type="entry name" value="GNAT-FAMILY ACETYLTRANSFERASE"/>
    <property type="match status" value="1"/>
</dbReference>
<dbReference type="GO" id="GO:0016747">
    <property type="term" value="F:acyltransferase activity, transferring groups other than amino-acyl groups"/>
    <property type="evidence" value="ECO:0007669"/>
    <property type="project" value="InterPro"/>
</dbReference>
<keyword evidence="2" id="KW-0808">Transferase</keyword>
<reference evidence="2 3" key="1">
    <citation type="journal article" date="2019" name="Int. J. Syst. Evol. Microbiol.">
        <title>Bifidobacterium jacchi sp. nov., isolated from the faeces of a baby common marmoset (Callithrix jacchus).</title>
        <authorList>
            <person name="Modesto M."/>
            <person name="Watanabe K."/>
            <person name="Arita M."/>
            <person name="Satti M."/>
            <person name="Oki K."/>
            <person name="Sciavilla P."/>
            <person name="Patavino C."/>
            <person name="Camma C."/>
            <person name="Michelini S."/>
            <person name="Sgorbati B."/>
            <person name="Mattarelli P."/>
        </authorList>
    </citation>
    <scope>NUCLEOTIDE SEQUENCE [LARGE SCALE GENOMIC DNA]</scope>
    <source>
        <strain evidence="2 3">MRM 9.3</strain>
    </source>
</reference>
<dbReference type="OrthoDB" id="9814648at2"/>
<gene>
    <name evidence="2" type="ORF">EHS19_03945</name>
</gene>
<dbReference type="InterPro" id="IPR016181">
    <property type="entry name" value="Acyl_CoA_acyltransferase"/>
</dbReference>
<dbReference type="PANTHER" id="PTHR43415">
    <property type="entry name" value="SPERMIDINE N(1)-ACETYLTRANSFERASE"/>
    <property type="match status" value="1"/>
</dbReference>
<dbReference type="Proteomes" id="UP000326336">
    <property type="component" value="Unassembled WGS sequence"/>
</dbReference>
<feature type="domain" description="N-acetyltransferase" evidence="1">
    <location>
        <begin position="19"/>
        <end position="175"/>
    </location>
</feature>
<evidence type="ECO:0000313" key="3">
    <source>
        <dbReference type="Proteomes" id="UP000326336"/>
    </source>
</evidence>
<dbReference type="Gene3D" id="3.40.630.30">
    <property type="match status" value="1"/>
</dbReference>
<comment type="caution">
    <text evidence="2">The sequence shown here is derived from an EMBL/GenBank/DDBJ whole genome shotgun (WGS) entry which is preliminary data.</text>
</comment>
<evidence type="ECO:0000259" key="1">
    <source>
        <dbReference type="PROSITE" id="PS51186"/>
    </source>
</evidence>
<dbReference type="InterPro" id="IPR000182">
    <property type="entry name" value="GNAT_dom"/>
</dbReference>
<name>A0A5N5RKG0_9BIFI</name>